<gene>
    <name evidence="4" type="ORF">F0U47_15685</name>
</gene>
<dbReference type="CDD" id="cd07989">
    <property type="entry name" value="LPLAT_AGPAT-like"/>
    <property type="match status" value="1"/>
</dbReference>
<evidence type="ECO:0000256" key="2">
    <source>
        <dbReference type="ARBA" id="ARBA00023315"/>
    </source>
</evidence>
<feature type="domain" description="Phospholipid/glycerol acyltransferase" evidence="3">
    <location>
        <begin position="17"/>
        <end position="131"/>
    </location>
</feature>
<dbReference type="SMART" id="SM00563">
    <property type="entry name" value="PlsC"/>
    <property type="match status" value="1"/>
</dbReference>
<dbReference type="Proteomes" id="UP000324351">
    <property type="component" value="Unassembled WGS sequence"/>
</dbReference>
<dbReference type="SUPFAM" id="SSF69593">
    <property type="entry name" value="Glycerol-3-phosphate (1)-acyltransferase"/>
    <property type="match status" value="1"/>
</dbReference>
<keyword evidence="5" id="KW-1185">Reference proteome</keyword>
<evidence type="ECO:0000313" key="5">
    <source>
        <dbReference type="Proteomes" id="UP000324351"/>
    </source>
</evidence>
<protein>
    <submittedName>
        <fullName evidence="4">1-acyl-sn-glycerol-3-phosphate acyltransferase</fullName>
    </submittedName>
</protein>
<accession>A0A5B1LZH7</accession>
<dbReference type="GO" id="GO:0006654">
    <property type="term" value="P:phosphatidic acid biosynthetic process"/>
    <property type="evidence" value="ECO:0007669"/>
    <property type="project" value="TreeGrafter"/>
</dbReference>
<dbReference type="GO" id="GO:0003841">
    <property type="term" value="F:1-acylglycerol-3-phosphate O-acyltransferase activity"/>
    <property type="evidence" value="ECO:0007669"/>
    <property type="project" value="TreeGrafter"/>
</dbReference>
<dbReference type="Pfam" id="PF01553">
    <property type="entry name" value="Acyltransferase"/>
    <property type="match status" value="1"/>
</dbReference>
<evidence type="ECO:0000256" key="1">
    <source>
        <dbReference type="ARBA" id="ARBA00022679"/>
    </source>
</evidence>
<reference evidence="4 5" key="2">
    <citation type="submission" date="2019-09" db="EMBL/GenBank/DDBJ databases">
        <authorList>
            <person name="Jin C."/>
        </authorList>
    </citation>
    <scope>NUCLEOTIDE SEQUENCE [LARGE SCALE GENOMIC DNA]</scope>
    <source>
        <strain evidence="4 5">BN140041</strain>
    </source>
</reference>
<dbReference type="AlphaFoldDB" id="A0A5B1LZH7"/>
<evidence type="ECO:0000259" key="3">
    <source>
        <dbReference type="SMART" id="SM00563"/>
    </source>
</evidence>
<comment type="caution">
    <text evidence="4">The sequence shown here is derived from an EMBL/GenBank/DDBJ whole genome shotgun (WGS) entry which is preliminary data.</text>
</comment>
<keyword evidence="2 4" id="KW-0012">Acyltransferase</keyword>
<dbReference type="EMBL" id="VUJW01000010">
    <property type="protein sequence ID" value="KAA1426093.1"/>
    <property type="molecule type" value="Genomic_DNA"/>
</dbReference>
<dbReference type="PANTHER" id="PTHR10434:SF55">
    <property type="entry name" value="POSSIBLE ACYLTRANSFERASE"/>
    <property type="match status" value="1"/>
</dbReference>
<dbReference type="InterPro" id="IPR002123">
    <property type="entry name" value="Plipid/glycerol_acylTrfase"/>
</dbReference>
<proteinExistence type="predicted"/>
<reference evidence="4 5" key="1">
    <citation type="submission" date="2019-09" db="EMBL/GenBank/DDBJ databases">
        <title>Nocardioides panacisoli sp. nov., isolated from the soil of a ginseng field.</title>
        <authorList>
            <person name="Cho C."/>
        </authorList>
    </citation>
    <scope>NUCLEOTIDE SEQUENCE [LARGE SCALE GENOMIC DNA]</scope>
    <source>
        <strain evidence="4 5">BN140041</strain>
    </source>
</reference>
<dbReference type="PANTHER" id="PTHR10434">
    <property type="entry name" value="1-ACYL-SN-GLYCEROL-3-PHOSPHATE ACYLTRANSFERASE"/>
    <property type="match status" value="1"/>
</dbReference>
<organism evidence="4 5">
    <name type="scientific">Nocardioides antri</name>
    <dbReference type="NCBI Taxonomy" id="2607659"/>
    <lineage>
        <taxon>Bacteria</taxon>
        <taxon>Bacillati</taxon>
        <taxon>Actinomycetota</taxon>
        <taxon>Actinomycetes</taxon>
        <taxon>Propionibacteriales</taxon>
        <taxon>Nocardioidaceae</taxon>
        <taxon>Nocardioides</taxon>
    </lineage>
</organism>
<keyword evidence="1 4" id="KW-0808">Transferase</keyword>
<sequence>MKITMTGVENIPREGGALLAINHLSYVDYVMAGFPGERQGRLTRFMAKKEVFDHPVGGPVMRTFKHISVDRSAGLESMERAESALRAGEVVGIFPESTISQSFLIKDLKTGAVRIAARADVPLIPIVLWGTHRIFTKGRKVDLSRHQRIGIEVGEPMRPTGEDPVAETAELRSRMESMLERLILAEEDRPEGAWWLPQKYGGSAPTIEEAAAAYAEERRLRAQRKAAKRKAK</sequence>
<evidence type="ECO:0000313" key="4">
    <source>
        <dbReference type="EMBL" id="KAA1426093.1"/>
    </source>
</evidence>
<dbReference type="GO" id="GO:0005886">
    <property type="term" value="C:plasma membrane"/>
    <property type="evidence" value="ECO:0007669"/>
    <property type="project" value="TreeGrafter"/>
</dbReference>
<name>A0A5B1LZH7_9ACTN</name>